<accession>A0ABS6H4C3</accession>
<evidence type="ECO:0000313" key="3">
    <source>
        <dbReference type="Proteomes" id="UP000689967"/>
    </source>
</evidence>
<feature type="signal peptide" evidence="1">
    <location>
        <begin position="1"/>
        <end position="25"/>
    </location>
</feature>
<dbReference type="Proteomes" id="UP000689967">
    <property type="component" value="Unassembled WGS sequence"/>
</dbReference>
<reference evidence="2 3" key="1">
    <citation type="submission" date="2021-01" db="EMBL/GenBank/DDBJ databases">
        <title>Roseomonas sp. nov, a bacterium isolated from an oil production mixture in Yumen Oilfield.</title>
        <authorList>
            <person name="Wu D."/>
        </authorList>
    </citation>
    <scope>NUCLEOTIDE SEQUENCE [LARGE SCALE GENOMIC DNA]</scope>
    <source>
        <strain evidence="2 3">ROY-5-3</strain>
    </source>
</reference>
<protein>
    <submittedName>
        <fullName evidence="2">ABC transporter substrate-binding protein</fullName>
    </submittedName>
</protein>
<feature type="chain" id="PRO_5046739514" evidence="1">
    <location>
        <begin position="26"/>
        <end position="337"/>
    </location>
</feature>
<name>A0ABS6H4C3_9PROT</name>
<keyword evidence="3" id="KW-1185">Reference proteome</keyword>
<dbReference type="PANTHER" id="PTHR30024">
    <property type="entry name" value="ALIPHATIC SULFONATES-BINDING PROTEIN-RELATED"/>
    <property type="match status" value="1"/>
</dbReference>
<dbReference type="EMBL" id="JAERQM010000002">
    <property type="protein sequence ID" value="MBU8543542.1"/>
    <property type="molecule type" value="Genomic_DNA"/>
</dbReference>
<sequence>MMTTTRRALTAAGLLSLAAPRLARAEVGEVRFAEGFGLSYLPITVMVKEGLVDRRARQLGVGPVAARLLKITGGPAMIDAMLAGQVDFISGGVPPMINLWDKTRSSLQVRAIASMGNSPLHLNTVVPDVRDLAGLIGKGRIALPAVRISVQALTLQMACEKAFGESGFDRLDRQTVSMPHPEAMQALLSGQTEITSHFANMPFAWYEAKDSRITRVISSEDVLGGPHAGAVLYNTGRWRNANPKVFDAVALAIEDAMQLINEEPRRAAEIYASSNPGRIDLAETEAMIRDKSVLEFTSTPMGVMPYVSFMHRRGQIRTLPPSFKDLFWDNMHDRAGG</sequence>
<gene>
    <name evidence="2" type="ORF">JJQ90_07490</name>
</gene>
<dbReference type="PANTHER" id="PTHR30024:SF2">
    <property type="entry name" value="ABC TRANSPORTER SUBSTRATE-BINDING PROTEIN"/>
    <property type="match status" value="1"/>
</dbReference>
<organism evidence="2 3">
    <name type="scientific">Falsiroseomonas oleicola</name>
    <dbReference type="NCBI Taxonomy" id="2801474"/>
    <lineage>
        <taxon>Bacteria</taxon>
        <taxon>Pseudomonadati</taxon>
        <taxon>Pseudomonadota</taxon>
        <taxon>Alphaproteobacteria</taxon>
        <taxon>Acetobacterales</taxon>
        <taxon>Roseomonadaceae</taxon>
        <taxon>Falsiroseomonas</taxon>
    </lineage>
</organism>
<proteinExistence type="predicted"/>
<comment type="caution">
    <text evidence="2">The sequence shown here is derived from an EMBL/GenBank/DDBJ whole genome shotgun (WGS) entry which is preliminary data.</text>
</comment>
<dbReference type="RefSeq" id="WP_216874019.1">
    <property type="nucleotide sequence ID" value="NZ_JAERQM010000002.1"/>
</dbReference>
<evidence type="ECO:0000256" key="1">
    <source>
        <dbReference type="SAM" id="SignalP"/>
    </source>
</evidence>
<keyword evidence="1" id="KW-0732">Signal</keyword>
<evidence type="ECO:0000313" key="2">
    <source>
        <dbReference type="EMBL" id="MBU8543542.1"/>
    </source>
</evidence>